<dbReference type="OrthoDB" id="9807829at2"/>
<dbReference type="GO" id="GO:0000455">
    <property type="term" value="P:enzyme-directed rRNA pseudouridine synthesis"/>
    <property type="evidence" value="ECO:0007669"/>
    <property type="project" value="TreeGrafter"/>
</dbReference>
<dbReference type="RefSeq" id="WP_093369167.1">
    <property type="nucleotide sequence ID" value="NZ_FOQA01000001.1"/>
</dbReference>
<dbReference type="STRING" id="69895.SAMN05192551_101436"/>
<dbReference type="PROSITE" id="PS01129">
    <property type="entry name" value="PSI_RLU"/>
    <property type="match status" value="1"/>
</dbReference>
<accession>A0A1I3AVT1</accession>
<comment type="catalytic activity">
    <reaction evidence="1 4">
        <text>a uridine in RNA = a pseudouridine in RNA</text>
        <dbReference type="Rhea" id="RHEA:48348"/>
        <dbReference type="Rhea" id="RHEA-COMP:12068"/>
        <dbReference type="Rhea" id="RHEA-COMP:12069"/>
        <dbReference type="ChEBI" id="CHEBI:65314"/>
        <dbReference type="ChEBI" id="CHEBI:65315"/>
    </reaction>
</comment>
<comment type="similarity">
    <text evidence="2 4">Belongs to the pseudouridine synthase RluA family.</text>
</comment>
<name>A0A1I3AVT1_9FIRM</name>
<dbReference type="Pfam" id="PF00849">
    <property type="entry name" value="PseudoU_synth_2"/>
    <property type="match status" value="1"/>
</dbReference>
<keyword evidence="4" id="KW-0413">Isomerase</keyword>
<dbReference type="PANTHER" id="PTHR21600:SF71">
    <property type="entry name" value="PSEUDOURIDINE SYNTHASE"/>
    <property type="match status" value="1"/>
</dbReference>
<dbReference type="InterPro" id="IPR006224">
    <property type="entry name" value="PsdUridine_synth_RluA-like_CS"/>
</dbReference>
<dbReference type="InterPro" id="IPR006145">
    <property type="entry name" value="PsdUridine_synth_RsuA/RluA"/>
</dbReference>
<organism evidence="6 7">
    <name type="scientific">Tindallia magadiensis</name>
    <dbReference type="NCBI Taxonomy" id="69895"/>
    <lineage>
        <taxon>Bacteria</taxon>
        <taxon>Bacillati</taxon>
        <taxon>Bacillota</taxon>
        <taxon>Clostridia</taxon>
        <taxon>Peptostreptococcales</taxon>
        <taxon>Tindalliaceae</taxon>
        <taxon>Tindallia</taxon>
    </lineage>
</organism>
<dbReference type="CDD" id="cd02869">
    <property type="entry name" value="PseudoU_synth_RluA_like"/>
    <property type="match status" value="1"/>
</dbReference>
<evidence type="ECO:0000256" key="4">
    <source>
        <dbReference type="RuleBase" id="RU362028"/>
    </source>
</evidence>
<dbReference type="GO" id="GO:0003723">
    <property type="term" value="F:RNA binding"/>
    <property type="evidence" value="ECO:0007669"/>
    <property type="project" value="InterPro"/>
</dbReference>
<sequence>MLPIKDQKYNKIVYQVEKTEEGMTLKSLLKKQWEISSRLMSRMKKDKRITINNKWAPYHQILRKNDLLVLNMEEESCDFTPINIPLNIIYEDFDVLVINKPPGMLTHPTATTREGTLANAVMNYMNNCGECYKIRFVNRLDMDTSGAMILAKNSFAHQQLAAQLQSKMVKKYLAFVLGRVDKSYQKIEAPIYRPEMIPENEPPRRVVDSRGKMAVSHLEKVEVYSKASLIRIKIDTGRTHQIRVHTHHIGHPVIGDEFYEPDQPNRIKRQALHAERVIFEHPRTKEEIECNAELPDDLIELKRLLEKEI</sequence>
<dbReference type="InterPro" id="IPR020103">
    <property type="entry name" value="PsdUridine_synth_cat_dom_sf"/>
</dbReference>
<dbReference type="PANTHER" id="PTHR21600">
    <property type="entry name" value="MITOCHONDRIAL RNA PSEUDOURIDINE SYNTHASE"/>
    <property type="match status" value="1"/>
</dbReference>
<dbReference type="Gene3D" id="3.30.2350.10">
    <property type="entry name" value="Pseudouridine synthase"/>
    <property type="match status" value="1"/>
</dbReference>
<dbReference type="Proteomes" id="UP000199287">
    <property type="component" value="Unassembled WGS sequence"/>
</dbReference>
<evidence type="ECO:0000256" key="3">
    <source>
        <dbReference type="PIRSR" id="PIRSR606225-1"/>
    </source>
</evidence>
<dbReference type="GO" id="GO:0140098">
    <property type="term" value="F:catalytic activity, acting on RNA"/>
    <property type="evidence" value="ECO:0007669"/>
    <property type="project" value="UniProtKB-ARBA"/>
</dbReference>
<evidence type="ECO:0000256" key="1">
    <source>
        <dbReference type="ARBA" id="ARBA00000073"/>
    </source>
</evidence>
<evidence type="ECO:0000313" key="7">
    <source>
        <dbReference type="Proteomes" id="UP000199287"/>
    </source>
</evidence>
<dbReference type="EMBL" id="FOQA01000001">
    <property type="protein sequence ID" value="SFH54187.1"/>
    <property type="molecule type" value="Genomic_DNA"/>
</dbReference>
<dbReference type="EC" id="5.4.99.-" evidence="4"/>
<dbReference type="AlphaFoldDB" id="A0A1I3AVT1"/>
<dbReference type="InterPro" id="IPR006225">
    <property type="entry name" value="PsdUridine_synth_RluC/D"/>
</dbReference>
<reference evidence="7" key="1">
    <citation type="submission" date="2016-10" db="EMBL/GenBank/DDBJ databases">
        <authorList>
            <person name="Varghese N."/>
            <person name="Submissions S."/>
        </authorList>
    </citation>
    <scope>NUCLEOTIDE SEQUENCE [LARGE SCALE GENOMIC DNA]</scope>
    <source>
        <strain evidence="7">Z-7934</strain>
    </source>
</reference>
<feature type="active site" evidence="3">
    <location>
        <position position="141"/>
    </location>
</feature>
<dbReference type="InterPro" id="IPR050188">
    <property type="entry name" value="RluA_PseudoU_synthase"/>
</dbReference>
<evidence type="ECO:0000313" key="6">
    <source>
        <dbReference type="EMBL" id="SFH54187.1"/>
    </source>
</evidence>
<dbReference type="GO" id="GO:0009982">
    <property type="term" value="F:pseudouridine synthase activity"/>
    <property type="evidence" value="ECO:0007669"/>
    <property type="project" value="InterPro"/>
</dbReference>
<comment type="function">
    <text evidence="4">Responsible for synthesis of pseudouridine from uracil.</text>
</comment>
<proteinExistence type="inferred from homology"/>
<feature type="domain" description="Pseudouridine synthase RsuA/RluA-like" evidence="5">
    <location>
        <begin position="94"/>
        <end position="248"/>
    </location>
</feature>
<dbReference type="NCBIfam" id="TIGR00005">
    <property type="entry name" value="rluA_subfam"/>
    <property type="match status" value="1"/>
</dbReference>
<dbReference type="SUPFAM" id="SSF55120">
    <property type="entry name" value="Pseudouridine synthase"/>
    <property type="match status" value="1"/>
</dbReference>
<evidence type="ECO:0000256" key="2">
    <source>
        <dbReference type="ARBA" id="ARBA00010876"/>
    </source>
</evidence>
<keyword evidence="7" id="KW-1185">Reference proteome</keyword>
<gene>
    <name evidence="6" type="ORF">SAMN05192551_101436</name>
</gene>
<evidence type="ECO:0000259" key="5">
    <source>
        <dbReference type="Pfam" id="PF00849"/>
    </source>
</evidence>
<protein>
    <recommendedName>
        <fullName evidence="4">Pseudouridine synthase</fullName>
        <ecNumber evidence="4">5.4.99.-</ecNumber>
    </recommendedName>
</protein>